<protein>
    <submittedName>
        <fullName evidence="2">ABC-2 family transporter protein</fullName>
    </submittedName>
</protein>
<feature type="transmembrane region" description="Helical" evidence="1">
    <location>
        <begin position="194"/>
        <end position="219"/>
    </location>
</feature>
<feature type="transmembrane region" description="Helical" evidence="1">
    <location>
        <begin position="129"/>
        <end position="150"/>
    </location>
</feature>
<dbReference type="eggNOG" id="COG4200">
    <property type="taxonomic scope" value="Bacteria"/>
</dbReference>
<evidence type="ECO:0000313" key="3">
    <source>
        <dbReference type="Proteomes" id="UP000002941"/>
    </source>
</evidence>
<dbReference type="Proteomes" id="UP000002941">
    <property type="component" value="Unassembled WGS sequence"/>
</dbReference>
<dbReference type="EMBL" id="AKFT01000162">
    <property type="protein sequence ID" value="EJF41162.1"/>
    <property type="molecule type" value="Genomic_DNA"/>
</dbReference>
<feature type="transmembrane region" description="Helical" evidence="1">
    <location>
        <begin position="37"/>
        <end position="57"/>
    </location>
</feature>
<feature type="transmembrane region" description="Helical" evidence="1">
    <location>
        <begin position="162"/>
        <end position="182"/>
    </location>
</feature>
<sequence>MTSMPSAPSAPSVPSVSLHARTLHALLRNEYSKMRHLRIGVAASLLLLGVCALTVFWPMGSGLGEHLDDPDGYDWKLLLTSLHSAVMCTAPILLAVMASRQTEIEHSGNGWLASATAGAGPGRLCRAKFLALGILVTPMPVVWSAMVLAFGKAAGITAPFPAARTLGLMVSLMIINLAILAFHLVLSAMMENQLLPLGVGLGGVLLSIFGQVLPGWLLYLTPWTYYSLVTPADFVGVDLIDLDPMSGLADIGVLAAVGSALFLGVTAHLDHQEA</sequence>
<gene>
    <name evidence="2" type="ORF">HMPREF1318_2279</name>
</gene>
<evidence type="ECO:0000256" key="1">
    <source>
        <dbReference type="SAM" id="Phobius"/>
    </source>
</evidence>
<feature type="transmembrane region" description="Helical" evidence="1">
    <location>
        <begin position="77"/>
        <end position="98"/>
    </location>
</feature>
<dbReference type="Pfam" id="PF12730">
    <property type="entry name" value="ABC2_membrane_4"/>
    <property type="match status" value="1"/>
</dbReference>
<keyword evidence="1" id="KW-1133">Transmembrane helix</keyword>
<comment type="caution">
    <text evidence="2">The sequence shown here is derived from an EMBL/GenBank/DDBJ whole genome shotgun (WGS) entry which is preliminary data.</text>
</comment>
<feature type="transmembrane region" description="Helical" evidence="1">
    <location>
        <begin position="251"/>
        <end position="269"/>
    </location>
</feature>
<keyword evidence="3" id="KW-1185">Reference proteome</keyword>
<keyword evidence="1" id="KW-0472">Membrane</keyword>
<evidence type="ECO:0000313" key="2">
    <source>
        <dbReference type="EMBL" id="EJF41162.1"/>
    </source>
</evidence>
<dbReference type="AlphaFoldDB" id="J0N9F3"/>
<organism evidence="2 3">
    <name type="scientific">Actinomyces massiliensis F0489</name>
    <dbReference type="NCBI Taxonomy" id="1125718"/>
    <lineage>
        <taxon>Bacteria</taxon>
        <taxon>Bacillati</taxon>
        <taxon>Actinomycetota</taxon>
        <taxon>Actinomycetes</taxon>
        <taxon>Actinomycetales</taxon>
        <taxon>Actinomycetaceae</taxon>
        <taxon>Actinomyces</taxon>
    </lineage>
</organism>
<name>J0N9F3_9ACTO</name>
<accession>J0N9F3</accession>
<proteinExistence type="predicted"/>
<keyword evidence="1" id="KW-0812">Transmembrane</keyword>
<reference evidence="2 3" key="1">
    <citation type="submission" date="2012-05" db="EMBL/GenBank/DDBJ databases">
        <authorList>
            <person name="Harkins D.M."/>
            <person name="Madupu R."/>
            <person name="Durkin A.S."/>
            <person name="Torralba M."/>
            <person name="Methe B."/>
            <person name="Sutton G.G."/>
            <person name="Nelson K.E."/>
        </authorList>
    </citation>
    <scope>NUCLEOTIDE SEQUENCE [LARGE SCALE GENOMIC DNA]</scope>
    <source>
        <strain evidence="2 3">F0489</strain>
    </source>
</reference>
<dbReference type="PATRIC" id="fig|1125718.3.peg.1987"/>